<evidence type="ECO:0000256" key="1">
    <source>
        <dbReference type="SAM" id="MobiDB-lite"/>
    </source>
</evidence>
<organism evidence="2 3">
    <name type="scientific">Actinomyces capricornis</name>
    <dbReference type="NCBI Taxonomy" id="2755559"/>
    <lineage>
        <taxon>Bacteria</taxon>
        <taxon>Bacillati</taxon>
        <taxon>Actinomycetota</taxon>
        <taxon>Actinomycetes</taxon>
        <taxon>Actinomycetales</taxon>
        <taxon>Actinomycetaceae</taxon>
        <taxon>Actinomyces</taxon>
    </lineage>
</organism>
<protein>
    <submittedName>
        <fullName evidence="2">Uncharacterized protein</fullName>
    </submittedName>
</protein>
<accession>A0ABM7UCF5</accession>
<proteinExistence type="predicted"/>
<gene>
    <name evidence="2" type="ORF">MANAM107_17620</name>
</gene>
<sequence>MDTQDSRPGSAASRRAVVGLGALGAAALLTACGASRDSTTDDEPGTPGPAPPRPPGSPPPLDTGALPTMDYRGLDLTLDDRGRVPGRPPRPHCGLSATATPDGGDARRRREGAGPGGSVRTGAAVWHGAAR</sequence>
<evidence type="ECO:0000313" key="3">
    <source>
        <dbReference type="Proteomes" id="UP000824496"/>
    </source>
</evidence>
<dbReference type="PROSITE" id="PS51257">
    <property type="entry name" value="PROKAR_LIPOPROTEIN"/>
    <property type="match status" value="1"/>
</dbReference>
<name>A0ABM7UCF5_9ACTO</name>
<dbReference type="Proteomes" id="UP000824496">
    <property type="component" value="Chromosome"/>
</dbReference>
<feature type="region of interest" description="Disordered" evidence="1">
    <location>
        <begin position="33"/>
        <end position="131"/>
    </location>
</feature>
<evidence type="ECO:0000313" key="2">
    <source>
        <dbReference type="EMBL" id="BDA64928.1"/>
    </source>
</evidence>
<dbReference type="EMBL" id="AP025017">
    <property type="protein sequence ID" value="BDA64928.1"/>
    <property type="molecule type" value="Genomic_DNA"/>
</dbReference>
<keyword evidence="3" id="KW-1185">Reference proteome</keyword>
<dbReference type="RefSeq" id="WP_223907464.1">
    <property type="nucleotide sequence ID" value="NZ_AP025017.1"/>
</dbReference>
<feature type="compositionally biased region" description="Pro residues" evidence="1">
    <location>
        <begin position="46"/>
        <end position="61"/>
    </location>
</feature>
<reference evidence="2 3" key="1">
    <citation type="submission" date="2021-08" db="EMBL/GenBank/DDBJ databases">
        <title>Whole genome sequence of novel Actinomyces species strain MAS-1.</title>
        <authorList>
            <person name="Saito M."/>
            <person name="Kuwahara N."/>
            <person name="Takizawa T."/>
            <person name="Gotouda H."/>
            <person name="Ochiai T."/>
        </authorList>
    </citation>
    <scope>NUCLEOTIDE SEQUENCE [LARGE SCALE GENOMIC DNA]</scope>
    <source>
        <strain evidence="2 3">MAS-1</strain>
    </source>
</reference>